<dbReference type="PANTHER" id="PTHR33240">
    <property type="entry name" value="OS08G0508500 PROTEIN"/>
    <property type="match status" value="1"/>
</dbReference>
<comment type="caution">
    <text evidence="1">The sequence shown here is derived from an EMBL/GenBank/DDBJ whole genome shotgun (WGS) entry which is preliminary data.</text>
</comment>
<dbReference type="Gene3D" id="3.10.10.10">
    <property type="entry name" value="HIV Type 1 Reverse Transcriptase, subunit A, domain 1"/>
    <property type="match status" value="1"/>
</dbReference>
<dbReference type="PANTHER" id="PTHR33240:SF15">
    <property type="entry name" value="GAG-PRO-LIKE PROTEIN"/>
    <property type="match status" value="1"/>
</dbReference>
<dbReference type="SUPFAM" id="SSF56672">
    <property type="entry name" value="DNA/RNA polymerases"/>
    <property type="match status" value="1"/>
</dbReference>
<proteinExistence type="predicted"/>
<evidence type="ECO:0008006" key="2">
    <source>
        <dbReference type="Google" id="ProtNLM"/>
    </source>
</evidence>
<reference evidence="1" key="2">
    <citation type="journal article" date="2024" name="Plant">
        <title>Genomic evolution and insights into agronomic trait innovations of Sesamum species.</title>
        <authorList>
            <person name="Miao H."/>
            <person name="Wang L."/>
            <person name="Qu L."/>
            <person name="Liu H."/>
            <person name="Sun Y."/>
            <person name="Le M."/>
            <person name="Wang Q."/>
            <person name="Wei S."/>
            <person name="Zheng Y."/>
            <person name="Lin W."/>
            <person name="Duan Y."/>
            <person name="Cao H."/>
            <person name="Xiong S."/>
            <person name="Wang X."/>
            <person name="Wei L."/>
            <person name="Li C."/>
            <person name="Ma Q."/>
            <person name="Ju M."/>
            <person name="Zhao R."/>
            <person name="Li G."/>
            <person name="Mu C."/>
            <person name="Tian Q."/>
            <person name="Mei H."/>
            <person name="Zhang T."/>
            <person name="Gao T."/>
            <person name="Zhang H."/>
        </authorList>
    </citation>
    <scope>NUCLEOTIDE SEQUENCE</scope>
    <source>
        <strain evidence="1">G02</strain>
    </source>
</reference>
<dbReference type="EMBL" id="JACGWJ010000026">
    <property type="protein sequence ID" value="KAL0312958.1"/>
    <property type="molecule type" value="Genomic_DNA"/>
</dbReference>
<organism evidence="1">
    <name type="scientific">Sesamum radiatum</name>
    <name type="common">Black benniseed</name>
    <dbReference type="NCBI Taxonomy" id="300843"/>
    <lineage>
        <taxon>Eukaryota</taxon>
        <taxon>Viridiplantae</taxon>
        <taxon>Streptophyta</taxon>
        <taxon>Embryophyta</taxon>
        <taxon>Tracheophyta</taxon>
        <taxon>Spermatophyta</taxon>
        <taxon>Magnoliopsida</taxon>
        <taxon>eudicotyledons</taxon>
        <taxon>Gunneridae</taxon>
        <taxon>Pentapetalae</taxon>
        <taxon>asterids</taxon>
        <taxon>lamiids</taxon>
        <taxon>Lamiales</taxon>
        <taxon>Pedaliaceae</taxon>
        <taxon>Sesamum</taxon>
    </lineage>
</organism>
<reference evidence="1" key="1">
    <citation type="submission" date="2020-06" db="EMBL/GenBank/DDBJ databases">
        <authorList>
            <person name="Li T."/>
            <person name="Hu X."/>
            <person name="Zhang T."/>
            <person name="Song X."/>
            <person name="Zhang H."/>
            <person name="Dai N."/>
            <person name="Sheng W."/>
            <person name="Hou X."/>
            <person name="Wei L."/>
        </authorList>
    </citation>
    <scope>NUCLEOTIDE SEQUENCE</scope>
    <source>
        <strain evidence="1">G02</strain>
        <tissue evidence="1">Leaf</tissue>
    </source>
</reference>
<evidence type="ECO:0000313" key="1">
    <source>
        <dbReference type="EMBL" id="KAL0312958.1"/>
    </source>
</evidence>
<dbReference type="InterPro" id="IPR043502">
    <property type="entry name" value="DNA/RNA_pol_sf"/>
</dbReference>
<dbReference type="AlphaFoldDB" id="A0AAW2L2Q6"/>
<gene>
    <name evidence="1" type="ORF">Sradi_5695100</name>
</gene>
<name>A0AAW2L2Q6_SESRA</name>
<accession>A0AAW2L2Q6</accession>
<protein>
    <recommendedName>
        <fullName evidence="2">Reverse transcriptase domain-containing protein</fullName>
    </recommendedName>
</protein>
<sequence length="253" mass="29063">MEVGAASLRPISTPLIGFGGCKVIPIGTIDLQILIGKEPKRKTMKFLVVDTPISYNMILRRPDLNLFKVVVSTFHLKMKFPTAREIREVRCDQKEARSDIQKQSSLVQKNSEENKRMRIERIEPTEEYKDVELIPKEPSKLTTIRSHLNSQMETLIIEFLRKNIDMFAWSPSHLKGIDPEVIVHRLNMDPQAKPVKQKKRSFGIGRNRIIEKEVNKLLKAGYVAEVQYTEWLSNVVVVPKVKKNGECARTSQT</sequence>